<dbReference type="RefSeq" id="WP_087128280.1">
    <property type="nucleotide sequence ID" value="NZ_FCNV02000006.1"/>
</dbReference>
<dbReference type="EMBL" id="FCNV02000006">
    <property type="protein sequence ID" value="SAL34441.1"/>
    <property type="molecule type" value="Genomic_DNA"/>
</dbReference>
<feature type="compositionally biased region" description="Basic and acidic residues" evidence="1">
    <location>
        <begin position="101"/>
        <end position="111"/>
    </location>
</feature>
<evidence type="ECO:0000313" key="3">
    <source>
        <dbReference type="Proteomes" id="UP000198263"/>
    </source>
</evidence>
<dbReference type="OrthoDB" id="9005022at2"/>
<organism evidence="2 3">
    <name type="scientific">Caballeronia concitans</name>
    <dbReference type="NCBI Taxonomy" id="1777133"/>
    <lineage>
        <taxon>Bacteria</taxon>
        <taxon>Pseudomonadati</taxon>
        <taxon>Pseudomonadota</taxon>
        <taxon>Betaproteobacteria</taxon>
        <taxon>Burkholderiales</taxon>
        <taxon>Burkholderiaceae</taxon>
        <taxon>Caballeronia</taxon>
    </lineage>
</organism>
<evidence type="ECO:0000256" key="1">
    <source>
        <dbReference type="SAM" id="MobiDB-lite"/>
    </source>
</evidence>
<proteinExistence type="predicted"/>
<accession>A0A658QZH4</accession>
<evidence type="ECO:0000313" key="2">
    <source>
        <dbReference type="EMBL" id="SAL34441.1"/>
    </source>
</evidence>
<dbReference type="AlphaFoldDB" id="A0A658QZH4"/>
<name>A0A658QZH4_9BURK</name>
<reference evidence="2 3" key="1">
    <citation type="submission" date="2016-01" db="EMBL/GenBank/DDBJ databases">
        <authorList>
            <person name="Peeters C."/>
        </authorList>
    </citation>
    <scope>NUCLEOTIDE SEQUENCE [LARGE SCALE GENOMIC DNA]</scope>
    <source>
        <strain evidence="2">LMG 29315</strain>
    </source>
</reference>
<feature type="region of interest" description="Disordered" evidence="1">
    <location>
        <begin position="82"/>
        <end position="112"/>
    </location>
</feature>
<keyword evidence="3" id="KW-1185">Reference proteome</keyword>
<gene>
    <name evidence="2" type="ORF">AWB72_03277</name>
</gene>
<protein>
    <submittedName>
        <fullName evidence="2">Uncharacterized protein</fullName>
    </submittedName>
</protein>
<dbReference type="Proteomes" id="UP000198263">
    <property type="component" value="Unassembled WGS sequence"/>
</dbReference>
<sequence>MTEPLIAIEGNLRLPPLRALANPSLTFGREWSPARTRPVRSHSEVPITAARFETAYVEPLSVRDGESPYRAANIWGMFSEGRSHRKPIQPTQTEAVSAKPAAHDDERKEPRLGPVPIQLGVKAPAAASAATAAAQGRYGFLHKPVKGAIALACAALIAWLLFSHEQHPANEEPATVVAATNANANADAKPVAASQVEAGGAMNTGQARSTANVATAQPAAVVARNTEPQASASSVTIHRATLTKPTPITVHASAKPRELRTRGASIERQAQAASPAVHAPARSQTRIAASKLPEKRGSHAIAARGAHRSTVEKDYIVADTPAWTAEPARRSHHAAYRGYRGYREQVAQERALPRRQPSGSMNVEALYAILQHNPALDNNSRRHADDATVN</sequence>
<comment type="caution">
    <text evidence="2">The sequence shown here is derived from an EMBL/GenBank/DDBJ whole genome shotgun (WGS) entry which is preliminary data.</text>
</comment>